<name>A0ABR0Q286_GOSAR</name>
<keyword evidence="2" id="KW-1185">Reference proteome</keyword>
<protein>
    <submittedName>
        <fullName evidence="1">Uncharacterized protein</fullName>
    </submittedName>
</protein>
<evidence type="ECO:0000313" key="2">
    <source>
        <dbReference type="Proteomes" id="UP001358586"/>
    </source>
</evidence>
<accession>A0ABR0Q286</accession>
<sequence length="59" mass="6886">MTVPKRESTYVRQIVDGGKFCNDVMKEIRRNTSRANMVYVVCHSSRNLNFQVTEHARPD</sequence>
<dbReference type="Proteomes" id="UP001358586">
    <property type="component" value="Chromosome 5"/>
</dbReference>
<dbReference type="EMBL" id="JARKNE010000005">
    <property type="protein sequence ID" value="KAK5833277.1"/>
    <property type="molecule type" value="Genomic_DNA"/>
</dbReference>
<gene>
    <name evidence="1" type="ORF">PVK06_017097</name>
</gene>
<organism evidence="1 2">
    <name type="scientific">Gossypium arboreum</name>
    <name type="common">Tree cotton</name>
    <name type="synonym">Gossypium nanking</name>
    <dbReference type="NCBI Taxonomy" id="29729"/>
    <lineage>
        <taxon>Eukaryota</taxon>
        <taxon>Viridiplantae</taxon>
        <taxon>Streptophyta</taxon>
        <taxon>Embryophyta</taxon>
        <taxon>Tracheophyta</taxon>
        <taxon>Spermatophyta</taxon>
        <taxon>Magnoliopsida</taxon>
        <taxon>eudicotyledons</taxon>
        <taxon>Gunneridae</taxon>
        <taxon>Pentapetalae</taxon>
        <taxon>rosids</taxon>
        <taxon>malvids</taxon>
        <taxon>Malvales</taxon>
        <taxon>Malvaceae</taxon>
        <taxon>Malvoideae</taxon>
        <taxon>Gossypium</taxon>
    </lineage>
</organism>
<reference evidence="1 2" key="1">
    <citation type="submission" date="2023-03" db="EMBL/GenBank/DDBJ databases">
        <title>WGS of Gossypium arboreum.</title>
        <authorList>
            <person name="Yu D."/>
        </authorList>
    </citation>
    <scope>NUCLEOTIDE SEQUENCE [LARGE SCALE GENOMIC DNA]</scope>
    <source>
        <tissue evidence="1">Leaf</tissue>
    </source>
</reference>
<evidence type="ECO:0000313" key="1">
    <source>
        <dbReference type="EMBL" id="KAK5833277.1"/>
    </source>
</evidence>
<comment type="caution">
    <text evidence="1">The sequence shown here is derived from an EMBL/GenBank/DDBJ whole genome shotgun (WGS) entry which is preliminary data.</text>
</comment>
<proteinExistence type="predicted"/>